<dbReference type="RefSeq" id="WP_262397385.1">
    <property type="nucleotide sequence ID" value="NZ_JACRTC010000003.1"/>
</dbReference>
<reference evidence="2" key="1">
    <citation type="submission" date="2020-08" db="EMBL/GenBank/DDBJ databases">
        <title>Genome public.</title>
        <authorList>
            <person name="Liu C."/>
            <person name="Sun Q."/>
        </authorList>
    </citation>
    <scope>NUCLEOTIDE SEQUENCE</scope>
    <source>
        <strain evidence="2">NSJ-54</strain>
    </source>
</reference>
<organism evidence="2 3">
    <name type="scientific">Zongyangia hominis</name>
    <dbReference type="NCBI Taxonomy" id="2763677"/>
    <lineage>
        <taxon>Bacteria</taxon>
        <taxon>Bacillati</taxon>
        <taxon>Bacillota</taxon>
        <taxon>Clostridia</taxon>
        <taxon>Eubacteriales</taxon>
        <taxon>Oscillospiraceae</taxon>
        <taxon>Zongyangia</taxon>
    </lineage>
</organism>
<evidence type="ECO:0000313" key="2">
    <source>
        <dbReference type="EMBL" id="MBC8570290.1"/>
    </source>
</evidence>
<proteinExistence type="predicted"/>
<accession>A0A926E9B3</accession>
<protein>
    <recommendedName>
        <fullName evidence="1">ChrB N-terminal domain-containing protein</fullName>
    </recommendedName>
</protein>
<sequence length="181" mass="21158">MPERVKWIGLGYNLPVNPSKNRVYVWRKLKEMGADYFKQSMAILPKNPVNVRAMVRLQDKIRDLGGEATLIEMQFVDERDEMRMIARFKEARRKEYDDIITETHRLLGTLQQNGRTKMAPETGDELKKLIKRYERVRARDFFGLGTGGVLEGDIRQIAELLRSSMDGFSAQLRRMLDAWIH</sequence>
<dbReference type="Pfam" id="PF20229">
    <property type="entry name" value="ChrB_N"/>
    <property type="match status" value="1"/>
</dbReference>
<evidence type="ECO:0000259" key="1">
    <source>
        <dbReference type="Pfam" id="PF20229"/>
    </source>
</evidence>
<feature type="domain" description="ChrB N-terminal" evidence="1">
    <location>
        <begin position="22"/>
        <end position="156"/>
    </location>
</feature>
<evidence type="ECO:0000313" key="3">
    <source>
        <dbReference type="Proteomes" id="UP000660861"/>
    </source>
</evidence>
<comment type="caution">
    <text evidence="2">The sequence shown here is derived from an EMBL/GenBank/DDBJ whole genome shotgun (WGS) entry which is preliminary data.</text>
</comment>
<dbReference type="EMBL" id="JACRTC010000003">
    <property type="protein sequence ID" value="MBC8570290.1"/>
    <property type="molecule type" value="Genomic_DNA"/>
</dbReference>
<gene>
    <name evidence="2" type="ORF">H8709_05545</name>
</gene>
<keyword evidence="3" id="KW-1185">Reference proteome</keyword>
<dbReference type="Proteomes" id="UP000660861">
    <property type="component" value="Unassembled WGS sequence"/>
</dbReference>
<dbReference type="InterPro" id="IPR046858">
    <property type="entry name" value="ChrB_N"/>
</dbReference>
<name>A0A926E9B3_9FIRM</name>
<dbReference type="AlphaFoldDB" id="A0A926E9B3"/>